<dbReference type="EMBL" id="KZ824794">
    <property type="protein sequence ID" value="RAH81598.1"/>
    <property type="molecule type" value="Genomic_DNA"/>
</dbReference>
<dbReference type="RefSeq" id="XP_025527492.1">
    <property type="nucleotide sequence ID" value="XM_025675711.1"/>
</dbReference>
<name>A0A8T8X0D7_ASPJA</name>
<reference evidence="3 4" key="1">
    <citation type="submission" date="2018-02" db="EMBL/GenBank/DDBJ databases">
        <title>The genomes of Aspergillus section Nigri reveals drivers in fungal speciation.</title>
        <authorList>
            <consortium name="DOE Joint Genome Institute"/>
            <person name="Vesth T.C."/>
            <person name="Nybo J."/>
            <person name="Theobald S."/>
            <person name="Brandl J."/>
            <person name="Frisvad J.C."/>
            <person name="Nielsen K.F."/>
            <person name="Lyhne E.K."/>
            <person name="Kogle M.E."/>
            <person name="Kuo A."/>
            <person name="Riley R."/>
            <person name="Clum A."/>
            <person name="Nolan M."/>
            <person name="Lipzen A."/>
            <person name="Salamov A."/>
            <person name="Henrissat B."/>
            <person name="Wiebenga A."/>
            <person name="De vries R.P."/>
            <person name="Grigoriev I.V."/>
            <person name="Mortensen U.H."/>
            <person name="Andersen M.R."/>
            <person name="Baker S.E."/>
        </authorList>
    </citation>
    <scope>NUCLEOTIDE SEQUENCE [LARGE SCALE GENOMIC DNA]</scope>
    <source>
        <strain evidence="3 4">CBS 114.51</strain>
    </source>
</reference>
<keyword evidence="4" id="KW-1185">Reference proteome</keyword>
<keyword evidence="2" id="KW-1133">Transmembrane helix</keyword>
<protein>
    <recommendedName>
        <fullName evidence="5">Mid2 domain-containing protein</fullName>
    </recommendedName>
</protein>
<keyword evidence="2" id="KW-0472">Membrane</keyword>
<dbReference type="OrthoDB" id="5215637at2759"/>
<feature type="compositionally biased region" description="Polar residues" evidence="1">
    <location>
        <begin position="214"/>
        <end position="228"/>
    </location>
</feature>
<dbReference type="AlphaFoldDB" id="A0A8T8X0D7"/>
<keyword evidence="2" id="KW-0812">Transmembrane</keyword>
<accession>A0A8T8X0D7</accession>
<sequence>MTNDTRVCYYPSGAIADDNVPCSSDEYTSCCGSTDLCLSNGLCLSVTHQPYVLSRGACTDPQWGTGCSQYCQDNNPTGGCSIINLKYYDGVSTYCCGTPVANNDSEVVCPDNASSFEVQTGHAMVGYAMLANVSTLDATTTTTTCSSSNETSTLANATASCTKGVSSHDAAIGAGVGVPLGVIALASIVWALFERRRATAGRADGAGIAPAQLHSSVHSQISNGSSQRMGREPEQEPRYYRSTLYLLDSLVKTRTPR</sequence>
<evidence type="ECO:0000313" key="4">
    <source>
        <dbReference type="Proteomes" id="UP000249497"/>
    </source>
</evidence>
<dbReference type="Proteomes" id="UP000249497">
    <property type="component" value="Unassembled WGS sequence"/>
</dbReference>
<gene>
    <name evidence="3" type="ORF">BO86DRAFT_430552</name>
</gene>
<feature type="region of interest" description="Disordered" evidence="1">
    <location>
        <begin position="214"/>
        <end position="237"/>
    </location>
</feature>
<proteinExistence type="predicted"/>
<feature type="transmembrane region" description="Helical" evidence="2">
    <location>
        <begin position="170"/>
        <end position="193"/>
    </location>
</feature>
<organism evidence="3 4">
    <name type="scientific">Aspergillus japonicus CBS 114.51</name>
    <dbReference type="NCBI Taxonomy" id="1448312"/>
    <lineage>
        <taxon>Eukaryota</taxon>
        <taxon>Fungi</taxon>
        <taxon>Dikarya</taxon>
        <taxon>Ascomycota</taxon>
        <taxon>Pezizomycotina</taxon>
        <taxon>Eurotiomycetes</taxon>
        <taxon>Eurotiomycetidae</taxon>
        <taxon>Eurotiales</taxon>
        <taxon>Aspergillaceae</taxon>
        <taxon>Aspergillus</taxon>
        <taxon>Aspergillus subgen. Circumdati</taxon>
    </lineage>
</organism>
<dbReference type="GeneID" id="37179404"/>
<evidence type="ECO:0000256" key="1">
    <source>
        <dbReference type="SAM" id="MobiDB-lite"/>
    </source>
</evidence>
<evidence type="ECO:0000313" key="3">
    <source>
        <dbReference type="EMBL" id="RAH81598.1"/>
    </source>
</evidence>
<evidence type="ECO:0000256" key="2">
    <source>
        <dbReference type="SAM" id="Phobius"/>
    </source>
</evidence>
<evidence type="ECO:0008006" key="5">
    <source>
        <dbReference type="Google" id="ProtNLM"/>
    </source>
</evidence>